<accession>A0A517WAP0</accession>
<organism evidence="1 2">
    <name type="scientific">Gimesia chilikensis</name>
    <dbReference type="NCBI Taxonomy" id="2605989"/>
    <lineage>
        <taxon>Bacteria</taxon>
        <taxon>Pseudomonadati</taxon>
        <taxon>Planctomycetota</taxon>
        <taxon>Planctomycetia</taxon>
        <taxon>Planctomycetales</taxon>
        <taxon>Planctomycetaceae</taxon>
        <taxon>Gimesia</taxon>
    </lineage>
</organism>
<reference evidence="1 2" key="1">
    <citation type="submission" date="2019-02" db="EMBL/GenBank/DDBJ databases">
        <title>Deep-cultivation of Planctomycetes and their phenomic and genomic characterization uncovers novel biology.</title>
        <authorList>
            <person name="Wiegand S."/>
            <person name="Jogler M."/>
            <person name="Boedeker C."/>
            <person name="Pinto D."/>
            <person name="Vollmers J."/>
            <person name="Rivas-Marin E."/>
            <person name="Kohn T."/>
            <person name="Peeters S.H."/>
            <person name="Heuer A."/>
            <person name="Rast P."/>
            <person name="Oberbeckmann S."/>
            <person name="Bunk B."/>
            <person name="Jeske O."/>
            <person name="Meyerdierks A."/>
            <person name="Storesund J.E."/>
            <person name="Kallscheuer N."/>
            <person name="Luecker S."/>
            <person name="Lage O.M."/>
            <person name="Pohl T."/>
            <person name="Merkel B.J."/>
            <person name="Hornburger P."/>
            <person name="Mueller R.-W."/>
            <person name="Bruemmer F."/>
            <person name="Labrenz M."/>
            <person name="Spormann A.M."/>
            <person name="Op den Camp H."/>
            <person name="Overmann J."/>
            <person name="Amann R."/>
            <person name="Jetten M.S.M."/>
            <person name="Mascher T."/>
            <person name="Medema M.H."/>
            <person name="Devos D.P."/>
            <person name="Kaster A.-K."/>
            <person name="Ovreas L."/>
            <person name="Rohde M."/>
            <person name="Galperin M.Y."/>
            <person name="Jogler C."/>
        </authorList>
    </citation>
    <scope>NUCLEOTIDE SEQUENCE [LARGE SCALE GENOMIC DNA]</scope>
    <source>
        <strain evidence="1 2">V6</strain>
    </source>
</reference>
<sequence length="120" mass="13724">MKIDHKLDAILQPLRITPGWCVDFNRFTILDPAIETAGYFYGTELFSASNRSSSKEIKLCFEPEGDPNGQYVLSFYKVKWNSHTKSPDFTLIRSILSTSRTEIVEAIEIFMSIEVTCPHE</sequence>
<evidence type="ECO:0000313" key="1">
    <source>
        <dbReference type="EMBL" id="QDU02308.1"/>
    </source>
</evidence>
<dbReference type="EMBL" id="CP036347">
    <property type="protein sequence ID" value="QDU02308.1"/>
    <property type="molecule type" value="Genomic_DNA"/>
</dbReference>
<dbReference type="Proteomes" id="UP000320722">
    <property type="component" value="Chromosome"/>
</dbReference>
<protein>
    <submittedName>
        <fullName evidence="1">Uncharacterized protein</fullName>
    </submittedName>
</protein>
<dbReference type="AlphaFoldDB" id="A0A517WAP0"/>
<name>A0A517WAP0_9PLAN</name>
<evidence type="ECO:0000313" key="2">
    <source>
        <dbReference type="Proteomes" id="UP000320722"/>
    </source>
</evidence>
<gene>
    <name evidence="1" type="ORF">V6x_20100</name>
</gene>
<proteinExistence type="predicted"/>